<dbReference type="EMBL" id="RJKN01000006">
    <property type="protein sequence ID" value="ROP34700.1"/>
    <property type="molecule type" value="Genomic_DNA"/>
</dbReference>
<evidence type="ECO:0000313" key="2">
    <source>
        <dbReference type="EMBL" id="ROP34700.1"/>
    </source>
</evidence>
<dbReference type="InterPro" id="IPR005531">
    <property type="entry name" value="Asp23"/>
</dbReference>
<accession>A0A3N1GWR5</accession>
<organism evidence="2 3">
    <name type="scientific">Pseudokineococcus lusitanus</name>
    <dbReference type="NCBI Taxonomy" id="763993"/>
    <lineage>
        <taxon>Bacteria</taxon>
        <taxon>Bacillati</taxon>
        <taxon>Actinomycetota</taxon>
        <taxon>Actinomycetes</taxon>
        <taxon>Kineosporiales</taxon>
        <taxon>Kineosporiaceae</taxon>
        <taxon>Pseudokineococcus</taxon>
    </lineage>
</organism>
<sequence>MADGAERGRGEAGGRGTLTVADKVVEKLARWATLQVEGVAPQDATTSRLGSVLGRGYPSVDVDRAGTRATVDVEVAAVWPQPADAVAGRVQEAVRRSLREHVSVDVDSVAVTVADLARAAGPGQRSVR</sequence>
<evidence type="ECO:0000313" key="3">
    <source>
        <dbReference type="Proteomes" id="UP000276232"/>
    </source>
</evidence>
<name>A0A3N1GWR5_9ACTN</name>
<dbReference type="OrthoDB" id="5197468at2"/>
<reference evidence="2 3" key="1">
    <citation type="journal article" date="2015" name="Stand. Genomic Sci.">
        <title>Genomic Encyclopedia of Bacterial and Archaeal Type Strains, Phase III: the genomes of soil and plant-associated and newly described type strains.</title>
        <authorList>
            <person name="Whitman W.B."/>
            <person name="Woyke T."/>
            <person name="Klenk H.P."/>
            <person name="Zhou Y."/>
            <person name="Lilburn T.G."/>
            <person name="Beck B.J."/>
            <person name="De Vos P."/>
            <person name="Vandamme P."/>
            <person name="Eisen J.A."/>
            <person name="Garrity G."/>
            <person name="Hugenholtz P."/>
            <person name="Kyrpides N.C."/>
        </authorList>
    </citation>
    <scope>NUCLEOTIDE SEQUENCE [LARGE SCALE GENOMIC DNA]</scope>
    <source>
        <strain evidence="2 3">CECT 7306</strain>
    </source>
</reference>
<protein>
    <submittedName>
        <fullName evidence="2">Putative alkaline shock family protein YloU</fullName>
    </submittedName>
</protein>
<evidence type="ECO:0000256" key="1">
    <source>
        <dbReference type="ARBA" id="ARBA00005721"/>
    </source>
</evidence>
<dbReference type="RefSeq" id="WP_123380586.1">
    <property type="nucleotide sequence ID" value="NZ_RJKN01000006.1"/>
</dbReference>
<keyword evidence="3" id="KW-1185">Reference proteome</keyword>
<dbReference type="Pfam" id="PF03780">
    <property type="entry name" value="Asp23"/>
    <property type="match status" value="1"/>
</dbReference>
<gene>
    <name evidence="2" type="ORF">EDC03_2521</name>
</gene>
<dbReference type="AlphaFoldDB" id="A0A3N1GWR5"/>
<proteinExistence type="inferred from homology"/>
<comment type="caution">
    <text evidence="2">The sequence shown here is derived from an EMBL/GenBank/DDBJ whole genome shotgun (WGS) entry which is preliminary data.</text>
</comment>
<dbReference type="InParanoid" id="A0A3N1GWR5"/>
<dbReference type="Proteomes" id="UP000276232">
    <property type="component" value="Unassembled WGS sequence"/>
</dbReference>
<comment type="similarity">
    <text evidence="1">Belongs to the asp23 family.</text>
</comment>